<dbReference type="InterPro" id="IPR029063">
    <property type="entry name" value="SAM-dependent_MTases_sf"/>
</dbReference>
<protein>
    <recommendedName>
        <fullName evidence="3">S-adenosyl methyltransferase</fullName>
    </recommendedName>
</protein>
<dbReference type="SUPFAM" id="SSF53335">
    <property type="entry name" value="S-adenosyl-L-methionine-dependent methyltransferases"/>
    <property type="match status" value="1"/>
</dbReference>
<dbReference type="AlphaFoldDB" id="A0A1W7CWU8"/>
<evidence type="ECO:0000313" key="2">
    <source>
        <dbReference type="Proteomes" id="UP000194218"/>
    </source>
</evidence>
<evidence type="ECO:0000313" key="1">
    <source>
        <dbReference type="EMBL" id="ARQ68810.1"/>
    </source>
</evidence>
<proteinExistence type="predicted"/>
<dbReference type="Gene3D" id="3.40.50.150">
    <property type="entry name" value="Vaccinia Virus protein VP39"/>
    <property type="match status" value="1"/>
</dbReference>
<dbReference type="PIRSF" id="PIRSF017393">
    <property type="entry name" value="MTase_SAV2177"/>
    <property type="match status" value="1"/>
</dbReference>
<sequence>MNTPPHAPSSFPANPAADAEIDVSVRSNARVWDHWLGGSHAFAVDRAMGNRLALEFPGLVEKVRTTRHFLGRAVGHLAGEAGIEQFLDIGAGLPTSGSTHLVAGRAVPTARVVYVDNDPQVVRYARRILAGTPGDAVAYAEADLHRTEDVLAAAARTLDLSRPVALVLSGILGHTPTHEEACATVERLMAALPSGSYLLAHDMSDTLPDWCALQARHNSSTSFPYHLRSAEHIAAYFAGLDLVPPGVVPVVSWRPDEPDPYGPDWTALVTDIVGGVGRKP</sequence>
<accession>A0A1W7CWU8</accession>
<organism evidence="1 2">
    <name type="scientific">Streptomyces marincola</name>
    <dbReference type="NCBI Taxonomy" id="2878388"/>
    <lineage>
        <taxon>Bacteria</taxon>
        <taxon>Bacillati</taxon>
        <taxon>Actinomycetota</taxon>
        <taxon>Actinomycetes</taxon>
        <taxon>Kitasatosporales</taxon>
        <taxon>Streptomycetaceae</taxon>
        <taxon>Streptomyces</taxon>
    </lineage>
</organism>
<evidence type="ECO:0008006" key="3">
    <source>
        <dbReference type="Google" id="ProtNLM"/>
    </source>
</evidence>
<dbReference type="Proteomes" id="UP000194218">
    <property type="component" value="Chromosome"/>
</dbReference>
<dbReference type="RefSeq" id="WP_086158314.1">
    <property type="nucleotide sequence ID" value="NZ_CP021121.1"/>
</dbReference>
<name>A0A1W7CWU8_9ACTN</name>
<dbReference type="OrthoDB" id="4134439at2"/>
<dbReference type="InterPro" id="IPR006764">
    <property type="entry name" value="SAM_dep_MeTrfase_SAV2177_type"/>
</dbReference>
<dbReference type="EMBL" id="CP021121">
    <property type="protein sequence ID" value="ARQ68810.1"/>
    <property type="molecule type" value="Genomic_DNA"/>
</dbReference>
<keyword evidence="2" id="KW-1185">Reference proteome</keyword>
<gene>
    <name evidence="1" type="ORF">CAG99_08000</name>
</gene>
<dbReference type="KEGG" id="smao:CAG99_08000"/>
<reference evidence="1 2" key="1">
    <citation type="submission" date="2017-05" db="EMBL/GenBank/DDBJ databases">
        <title>Complete genome sequence of Streptomyces sp. SCSIO 03032 revealed the diverse biosynthetic pathways for its bioactive secondary metabolites.</title>
        <authorList>
            <person name="Ma L."/>
            <person name="Zhu Y."/>
            <person name="Zhang W."/>
            <person name="Zhang G."/>
            <person name="Tian X."/>
            <person name="Zhang S."/>
            <person name="Zhang C."/>
        </authorList>
    </citation>
    <scope>NUCLEOTIDE SEQUENCE [LARGE SCALE GENOMIC DNA]</scope>
    <source>
        <strain evidence="1 2">SCSIO 03032</strain>
    </source>
</reference>
<dbReference type="Pfam" id="PF04672">
    <property type="entry name" value="Methyltransf_19"/>
    <property type="match status" value="1"/>
</dbReference>